<sequence>MKSKTGQLVILDVVTAFMMPAYMLFVFYSWWHLINPIWDVKGGNDFILMPIMLLLVLLLIALLFGPLLVTIWFNARYFRKRARNGGKDTIWIALITLAAYIEAWYFGNHYLWKVIETVQNDYVWTWW</sequence>
<comment type="caution">
    <text evidence="2">The sequence shown here is derived from an EMBL/GenBank/DDBJ whole genome shotgun (WGS) entry which is preliminary data.</text>
</comment>
<gene>
    <name evidence="2" type="ORF">GTU77_08670</name>
</gene>
<name>A0AAJ3DCB1_WEICO</name>
<organism evidence="2 3">
    <name type="scientific">Weissella confusa</name>
    <name type="common">Lactobacillus confusus</name>
    <dbReference type="NCBI Taxonomy" id="1583"/>
    <lineage>
        <taxon>Bacteria</taxon>
        <taxon>Bacillati</taxon>
        <taxon>Bacillota</taxon>
        <taxon>Bacilli</taxon>
        <taxon>Lactobacillales</taxon>
        <taxon>Lactobacillaceae</taxon>
        <taxon>Weissella</taxon>
    </lineage>
</organism>
<keyword evidence="1" id="KW-1133">Transmembrane helix</keyword>
<evidence type="ECO:0000313" key="3">
    <source>
        <dbReference type="Proteomes" id="UP000719917"/>
    </source>
</evidence>
<evidence type="ECO:0000313" key="2">
    <source>
        <dbReference type="EMBL" id="NBA12283.1"/>
    </source>
</evidence>
<evidence type="ECO:0000256" key="1">
    <source>
        <dbReference type="SAM" id="Phobius"/>
    </source>
</evidence>
<proteinExistence type="predicted"/>
<accession>A0AAJ3DCB1</accession>
<feature type="transmembrane region" description="Helical" evidence="1">
    <location>
        <begin position="51"/>
        <end position="77"/>
    </location>
</feature>
<feature type="transmembrane region" description="Helical" evidence="1">
    <location>
        <begin position="9"/>
        <end position="31"/>
    </location>
</feature>
<dbReference type="RefSeq" id="WP_161691466.1">
    <property type="nucleotide sequence ID" value="NZ_JAAAMQ010000022.1"/>
</dbReference>
<keyword evidence="1" id="KW-0472">Membrane</keyword>
<dbReference type="EMBL" id="JAAAMQ010000022">
    <property type="protein sequence ID" value="NBA12283.1"/>
    <property type="molecule type" value="Genomic_DNA"/>
</dbReference>
<dbReference type="Proteomes" id="UP000719917">
    <property type="component" value="Unassembled WGS sequence"/>
</dbReference>
<feature type="transmembrane region" description="Helical" evidence="1">
    <location>
        <begin position="89"/>
        <end position="107"/>
    </location>
</feature>
<dbReference type="AlphaFoldDB" id="A0AAJ3DCB1"/>
<reference evidence="2" key="1">
    <citation type="submission" date="2020-01" db="EMBL/GenBank/DDBJ databases">
        <title>First Reported Case and Whole Genome of Weissella confusa in an Equid.</title>
        <authorList>
            <person name="Little S.V."/>
            <person name="Lawhon S.D."/>
        </authorList>
    </citation>
    <scope>NUCLEOTIDE SEQUENCE</scope>
    <source>
        <strain evidence="2">718955</strain>
    </source>
</reference>
<protein>
    <submittedName>
        <fullName evidence="2">Uncharacterized protein</fullName>
    </submittedName>
</protein>
<keyword evidence="1" id="KW-0812">Transmembrane</keyword>